<keyword evidence="3" id="KW-1185">Reference proteome</keyword>
<gene>
    <name evidence="2" type="ORF">SAMN06265795_10134</name>
</gene>
<dbReference type="Pfam" id="PF11748">
    <property type="entry name" value="DUF3306"/>
    <property type="match status" value="1"/>
</dbReference>
<sequence length="228" mass="24086">MAAESFFQKWSRRKAEAREAEQASPAETQAAPPAPTEPLPAPTLDDVAALTPESDFSRFVARDVDEGVRRSAMKKLFTDPHFNVMDGLDIYIDDYTKSDPIPAAMLAGLLHAKSVLNPLDQFGKPLLSLLNAPEAEKSDVPGSIAAKSADGEAEDATEPAEAMPEAAQADAESAAAEQPGGDSQDEQPIQAAASGQPPASDQDTDRPAEAGQAPNQTTPTRPSDEHEI</sequence>
<proteinExistence type="predicted"/>
<dbReference type="AlphaFoldDB" id="A0A239BQL2"/>
<dbReference type="InterPro" id="IPR021735">
    <property type="entry name" value="DUF3306"/>
</dbReference>
<feature type="region of interest" description="Disordered" evidence="1">
    <location>
        <begin position="1"/>
        <end position="45"/>
    </location>
</feature>
<accession>A0A239BQL2</accession>
<feature type="region of interest" description="Disordered" evidence="1">
    <location>
        <begin position="134"/>
        <end position="228"/>
    </location>
</feature>
<evidence type="ECO:0000313" key="3">
    <source>
        <dbReference type="Proteomes" id="UP000198284"/>
    </source>
</evidence>
<name>A0A239BQL2_9BURK</name>
<protein>
    <recommendedName>
        <fullName evidence="4">DUF3306 domain-containing protein</fullName>
    </recommendedName>
</protein>
<feature type="compositionally biased region" description="Low complexity" evidence="1">
    <location>
        <begin position="159"/>
        <end position="179"/>
    </location>
</feature>
<dbReference type="RefSeq" id="WP_245844612.1">
    <property type="nucleotide sequence ID" value="NZ_FZOT01000001.1"/>
</dbReference>
<evidence type="ECO:0000256" key="1">
    <source>
        <dbReference type="SAM" id="MobiDB-lite"/>
    </source>
</evidence>
<organism evidence="2 3">
    <name type="scientific">Noviherbaspirillum humi</name>
    <dbReference type="NCBI Taxonomy" id="1688639"/>
    <lineage>
        <taxon>Bacteria</taxon>
        <taxon>Pseudomonadati</taxon>
        <taxon>Pseudomonadota</taxon>
        <taxon>Betaproteobacteria</taxon>
        <taxon>Burkholderiales</taxon>
        <taxon>Oxalobacteraceae</taxon>
        <taxon>Noviherbaspirillum</taxon>
    </lineage>
</organism>
<feature type="compositionally biased region" description="Pro residues" evidence="1">
    <location>
        <begin position="32"/>
        <end position="41"/>
    </location>
</feature>
<dbReference type="EMBL" id="FZOT01000001">
    <property type="protein sequence ID" value="SNS10375.1"/>
    <property type="molecule type" value="Genomic_DNA"/>
</dbReference>
<dbReference type="Proteomes" id="UP000198284">
    <property type="component" value="Unassembled WGS sequence"/>
</dbReference>
<evidence type="ECO:0008006" key="4">
    <source>
        <dbReference type="Google" id="ProtNLM"/>
    </source>
</evidence>
<feature type="compositionally biased region" description="Low complexity" evidence="1">
    <location>
        <begin position="22"/>
        <end position="31"/>
    </location>
</feature>
<reference evidence="2 3" key="1">
    <citation type="submission" date="2017-06" db="EMBL/GenBank/DDBJ databases">
        <authorList>
            <person name="Kim H.J."/>
            <person name="Triplett B.A."/>
        </authorList>
    </citation>
    <scope>NUCLEOTIDE SEQUENCE [LARGE SCALE GENOMIC DNA]</scope>
    <source>
        <strain evidence="2 3">U15</strain>
    </source>
</reference>
<evidence type="ECO:0000313" key="2">
    <source>
        <dbReference type="EMBL" id="SNS10375.1"/>
    </source>
</evidence>